<keyword evidence="2" id="KW-1185">Reference proteome</keyword>
<dbReference type="Proteomes" id="UP000069272">
    <property type="component" value="Chromosome 2L"/>
</dbReference>
<reference evidence="1 2" key="1">
    <citation type="journal article" date="2017" name="G3 (Bethesda)">
        <title>The Physical Genome Mapping of Anopheles albimanus Corrected Scaffold Misassemblies and Identified Interarm Rearrangements in Genus Anopheles.</title>
        <authorList>
            <person name="Artemov G.N."/>
            <person name="Peery A.N."/>
            <person name="Jiang X."/>
            <person name="Tu Z."/>
            <person name="Stegniy V.N."/>
            <person name="Sharakhova M.V."/>
            <person name="Sharakhov I.V."/>
        </authorList>
    </citation>
    <scope>NUCLEOTIDE SEQUENCE [LARGE SCALE GENOMIC DNA]</scope>
    <source>
        <strain evidence="1 2">ALBI9_A</strain>
    </source>
</reference>
<evidence type="ECO:0000313" key="1">
    <source>
        <dbReference type="EnsemblMetazoa" id="AALB001510-PA"/>
    </source>
</evidence>
<protein>
    <submittedName>
        <fullName evidence="1">Uncharacterized protein</fullName>
    </submittedName>
</protein>
<proteinExistence type="predicted"/>
<dbReference type="VEuPathDB" id="VectorBase:AALB20_034580"/>
<dbReference type="EnsemblMetazoa" id="AALB001510-RA">
    <property type="protein sequence ID" value="AALB001510-PA"/>
    <property type="gene ID" value="AALB001510"/>
</dbReference>
<sequence length="2084" mass="229022">MKTTLFSLTLLGAVLSVWAIPRPDLGINGVVPGANDIGSVSINLLKARLDQLDNKFVNFTSGYKRIDDMNAALQAIGMAVLTKGGSLASALNVLSNSTTGPVATAFGLVYTELDSFQSVVNGSSLVAEVGTLANNTAPDTSIIVDLADAFSGVNTTLIALRNVLLTLERNVQAAQTASGGAASVSPAIIRSKIPSRSVTAVTAQVRNLFARIPSVGEVIDSTIRQLTTADEFIIATKLEGERITADYSIDLQAYRDNLEQVKLDFYSGLSTSAGSAPANQLENITAALSSFYSNSTIDEAINGLNTTFGSLASTIFDAYFSTYNTSLNSLVSDMDTDFATMLCGPLRESVQVLINNGVDSAFCFEKFSNFLFNVIGETLDDINVCFQIELIRLFNMQEVLAKLGKQLSYNVEDLLDNLKVCLALPAAVQAACFDTIDDYYSALDTQTTALVASIKDLVNYESIASMKRLGACTKIVFPAKGALAAFYSSETTKCYRRGSTAMPKPDFGIRGTVAPGRNGVIRAARRVISSLDNLDETSSSEDLESGYHLLTDVRNDILTIGSSFQSAGVSLMNSIITLANSNGQSVDGAFAPVYNAIDQLAQLVKNGLNEQLDHLVENEVPFIAQQFRSSFGQLRKVLREFRADLQKLQSEVKAAENEHDDSGAIPSNIVRRHVLTKTQNDVRNDVFNIHSATSAVRFVVQNTLTQLHEADEFLQDIVRKARREYAEYHEHDLEHFEKHIEHMVQRTLRHSSQAFEELASAQLTGYNELLPQLEQITGFSMASQSFVELLESYGPSIVNATNDQYNALLSSYITSALAVEQNVEGFFKENLCRLIRETIRVLIGSKSSDFCFSRISPRVFKLFDQYYYSASQCYRSEKDRIRTLLKIVKILAETLLFNLEDLVDNLSVCAEMCTSADACVQTLANFYGELGVLVLQEYDSIKHLVEHELAASIQRLTACVKATRYTTLYDIREISRQLRSCDKHGHMHAMNLAMAMNPTKKSKEVGLNGRKGVKMKNPIYSCWVVTILALGYLQDVHGSPRPDFGISATINGAVRVVEIAAQTNVTFEDIKPDNITLTTNYTRLYTLRTALSTIATRIATDGQSVAAALETLANSTGPLLTVFNDTLTAVGALQTQLSTGLASQRSTIEAAVGPAINLMLTDAGKRLQGTLTLLTAQLGSLNVSISTAVAANGTTTIAPEVIRRFVTPKQVAAFKRILHEFKTDLPLFDHIITLTLEHLKMADTYLASFMTQAMMAANDAMVNFANFKFNVEPQAAPVETYIFDKMADYTWDELQAMQFYLSDLRQDSDMQAVLNQFEIAYNIDRVSEFSYNFTLTINDYLSKVVTLDDYLDRFFDSQLCEPVRAVLQVLIASGPWAEYCFHKYWPKLDMLLQNTVDDYAKCYQIEEIRLERIFEIVPRLVDQLVYDYENWNEHTVSCYFLLSGTTECFKSIGPAYNELATLALAKQQDLYDLTILETTASYNRMGACFATAKYDLVLAAEKLVSAVAKCETSGPSAYQLLVNFFAPAALPRGRFRSAERVPFPDMARVQYCSADGRGQPNCPLEGPRIMNCGTRNDRRAQIALLVVAVVLGTLLQDTVAEPNPDLGVNQRILAASTIATAARSMEMAFDELDSYNTPIQNDYPPMVLVKTAITNITVRIAASGMTLANEVVTLTQNSSNDVAAAFAPVTAAIVALRNLLQSGLSEPMGAISLHNNVTRNKLNINFGDLLARLNTLNTTLVTLSRGLAAARSVSGSSPTVTVSISNLNRFVTPVMYTDVKDALLAIKATLSSTINIAQELIDNIADADDFITTISTAAIDEMDIVSSNDLWFDEEMITIGANIRSAVTDMVDQLYTPQTDVLSTNQSELESISTYNSSMKPTLITLNTTLRNVYDYEGLFTNYTVTLNGSIASTASIDNLFKQEFCPVIVTQIHSLLASGPYATFCYKKYSDLLTNQFSITSYDQIECKDIEKSRLYMLQQMADLIVRMIIYDVENLAEAIGVCIKLSDGSHCITAMGTHYTTLTKTVRDKTAYLEEYTVQETGFTLQRLSLCVTSAKYAQVIAVEGFRLDMASCDISGANAKR</sequence>
<dbReference type="VEuPathDB" id="VectorBase:AALB20_037771"/>
<reference evidence="1" key="2">
    <citation type="submission" date="2022-08" db="UniProtKB">
        <authorList>
            <consortium name="EnsemblMetazoa"/>
        </authorList>
    </citation>
    <scope>IDENTIFICATION</scope>
    <source>
        <strain evidence="1">STECLA/ALBI9_A</strain>
    </source>
</reference>
<evidence type="ECO:0000313" key="2">
    <source>
        <dbReference type="Proteomes" id="UP000069272"/>
    </source>
</evidence>
<organism evidence="1 2">
    <name type="scientific">Anopheles albimanus</name>
    <name type="common">New world malaria mosquito</name>
    <dbReference type="NCBI Taxonomy" id="7167"/>
    <lineage>
        <taxon>Eukaryota</taxon>
        <taxon>Metazoa</taxon>
        <taxon>Ecdysozoa</taxon>
        <taxon>Arthropoda</taxon>
        <taxon>Hexapoda</taxon>
        <taxon>Insecta</taxon>
        <taxon>Pterygota</taxon>
        <taxon>Neoptera</taxon>
        <taxon>Endopterygota</taxon>
        <taxon>Diptera</taxon>
        <taxon>Nematocera</taxon>
        <taxon>Culicoidea</taxon>
        <taxon>Culicidae</taxon>
        <taxon>Anophelinae</taxon>
        <taxon>Anopheles</taxon>
    </lineage>
</organism>
<dbReference type="VEuPathDB" id="VectorBase:AALB20_038453"/>
<dbReference type="VEuPathDB" id="VectorBase:AALB001510"/>
<dbReference type="VEuPathDB" id="VectorBase:AALB20_037798"/>
<name>A0A182F4W9_ANOAL</name>
<accession>A0A182F4W9</accession>